<evidence type="ECO:0000259" key="1">
    <source>
        <dbReference type="SMART" id="SM00347"/>
    </source>
</evidence>
<comment type="caution">
    <text evidence="2">The sequence shown here is derived from an EMBL/GenBank/DDBJ whole genome shotgun (WGS) entry which is preliminary data.</text>
</comment>
<dbReference type="RefSeq" id="WP_211539831.1">
    <property type="nucleotide sequence ID" value="NZ_JAGTUK010000001.1"/>
</dbReference>
<name>A0ABS5II11_9MICO</name>
<evidence type="ECO:0000313" key="2">
    <source>
        <dbReference type="EMBL" id="MBS0022593.1"/>
    </source>
</evidence>
<gene>
    <name evidence="2" type="ORF">KE274_00580</name>
</gene>
<dbReference type="InterPro" id="IPR036388">
    <property type="entry name" value="WH-like_DNA-bd_sf"/>
</dbReference>
<dbReference type="Gene3D" id="1.10.10.10">
    <property type="entry name" value="Winged helix-like DNA-binding domain superfamily/Winged helix DNA-binding domain"/>
    <property type="match status" value="1"/>
</dbReference>
<organism evidence="2 3">
    <name type="scientific">Microbacterium paraoxydans</name>
    <dbReference type="NCBI Taxonomy" id="199592"/>
    <lineage>
        <taxon>Bacteria</taxon>
        <taxon>Bacillati</taxon>
        <taxon>Actinomycetota</taxon>
        <taxon>Actinomycetes</taxon>
        <taxon>Micrococcales</taxon>
        <taxon>Microbacteriaceae</taxon>
        <taxon>Microbacterium</taxon>
    </lineage>
</organism>
<dbReference type="InterPro" id="IPR000835">
    <property type="entry name" value="HTH_MarR-typ"/>
</dbReference>
<dbReference type="Proteomes" id="UP000678243">
    <property type="component" value="Unassembled WGS sequence"/>
</dbReference>
<feature type="domain" description="HTH marR-type" evidence="1">
    <location>
        <begin position="31"/>
        <end position="129"/>
    </location>
</feature>
<dbReference type="InterPro" id="IPR036390">
    <property type="entry name" value="WH_DNA-bd_sf"/>
</dbReference>
<dbReference type="EMBL" id="JAGTUK010000001">
    <property type="protein sequence ID" value="MBS0022593.1"/>
    <property type="molecule type" value="Genomic_DNA"/>
</dbReference>
<sequence>MANAESIADIHVALVSVVSAWSESDVQAQVAESVGVSLDPTAIRAVYLLGLHGGALGFGALAEHASMSRPTTSKLVARMAAQGVVDPIRTGRTVEVRLAPAGEQAYARLVEAGHRMVEDALAGWDAAEIAAFRQQLTRFVFALAGTPSAPSTQEESS</sequence>
<reference evidence="2 3" key="1">
    <citation type="submission" date="2021-04" db="EMBL/GenBank/DDBJ databases">
        <title>Whole genome analysis of root endophytic bacterium Microbacterium paraoxydans ku-mp colonizing RP-bio226 rice variety.</title>
        <authorList>
            <person name="Ulaganathan K."/>
            <person name="Latha B."/>
        </authorList>
    </citation>
    <scope>NUCLEOTIDE SEQUENCE [LARGE SCALE GENOMIC DNA]</scope>
    <source>
        <strain evidence="3">ku-mp</strain>
    </source>
</reference>
<evidence type="ECO:0000313" key="3">
    <source>
        <dbReference type="Proteomes" id="UP000678243"/>
    </source>
</evidence>
<accession>A0ABS5II11</accession>
<keyword evidence="3" id="KW-1185">Reference proteome</keyword>
<dbReference type="SMART" id="SM00347">
    <property type="entry name" value="HTH_MARR"/>
    <property type="match status" value="1"/>
</dbReference>
<dbReference type="SUPFAM" id="SSF46785">
    <property type="entry name" value="Winged helix' DNA-binding domain"/>
    <property type="match status" value="1"/>
</dbReference>
<protein>
    <submittedName>
        <fullName evidence="2">MarR family transcriptional regulator</fullName>
    </submittedName>
</protein>
<dbReference type="Pfam" id="PF12802">
    <property type="entry name" value="MarR_2"/>
    <property type="match status" value="1"/>
</dbReference>
<proteinExistence type="predicted"/>